<dbReference type="Gene3D" id="1.20.120.1630">
    <property type="match status" value="1"/>
</dbReference>
<evidence type="ECO:0000256" key="16">
    <source>
        <dbReference type="ARBA" id="ARBA00058640"/>
    </source>
</evidence>
<dbReference type="FunFam" id="1.20.120.1630:FF:000010">
    <property type="entry name" value="Steroid alpha reductase family protein"/>
    <property type="match status" value="1"/>
</dbReference>
<keyword evidence="13 17" id="KW-0472">Membrane</keyword>
<dbReference type="PANTHER" id="PTHR10556">
    <property type="entry name" value="3-OXO-5-ALPHA-STEROID 4-DEHYDROGENASE"/>
    <property type="match status" value="1"/>
</dbReference>
<keyword evidence="5" id="KW-0444">Lipid biosynthesis</keyword>
<feature type="transmembrane region" description="Helical" evidence="17">
    <location>
        <begin position="249"/>
        <end position="270"/>
    </location>
</feature>
<dbReference type="GO" id="GO:0005789">
    <property type="term" value="C:endoplasmic reticulum membrane"/>
    <property type="evidence" value="ECO:0007669"/>
    <property type="project" value="UniProtKB-SubCell"/>
</dbReference>
<comment type="catalytic activity">
    <reaction evidence="15">
        <text>a very-long-chain 2,3-saturated fatty acyl-CoA + NADP(+) = a very-long-chain (2E)-enoyl-CoA + NADPH + H(+)</text>
        <dbReference type="Rhea" id="RHEA:14473"/>
        <dbReference type="ChEBI" id="CHEBI:15378"/>
        <dbReference type="ChEBI" id="CHEBI:57783"/>
        <dbReference type="ChEBI" id="CHEBI:58349"/>
        <dbReference type="ChEBI" id="CHEBI:83724"/>
        <dbReference type="ChEBI" id="CHEBI:83728"/>
        <dbReference type="EC" id="1.3.1.93"/>
    </reaction>
</comment>
<keyword evidence="14" id="KW-0275">Fatty acid biosynthesis</keyword>
<dbReference type="AlphaFoldDB" id="A0A1B2JIN7"/>
<evidence type="ECO:0000256" key="4">
    <source>
        <dbReference type="ARBA" id="ARBA00012530"/>
    </source>
</evidence>
<keyword evidence="11" id="KW-0560">Oxidoreductase</keyword>
<dbReference type="Proteomes" id="UP000094565">
    <property type="component" value="Chromosome 4"/>
</dbReference>
<sequence length="320" mass="37320">MVKLIVNPRSKTLRQINVDTTPNTRVRDIVVAYGKANNSLSSSRIRFTKLEEDPVSKKPKHVTLDYEKSLAQNGIVFTDDSDFKEVYAKDLGPQISWKLVFLIEYAGPLIIHPLLYYGWFKPDYNTVIQKASFILVMLHFLKREYETTFVHLFSSDTMPLFNVFKNSAHYWILSGLNLAVTIYAPDSYRNKFAPTWKQFFFHVSDHDDSTILALIGLWVFAELSNFITHQKLASLRADGSREHKIPYGYGFDLVSFPNYFFESVAWLAFALLNNNWSSWVFLTIASIQMYIWAAKKHRRYLKEFGDNYPKNRKAMIPFLF</sequence>
<evidence type="ECO:0000256" key="2">
    <source>
        <dbReference type="ARBA" id="ARBA00005194"/>
    </source>
</evidence>
<evidence type="ECO:0000256" key="5">
    <source>
        <dbReference type="ARBA" id="ARBA00022516"/>
    </source>
</evidence>
<gene>
    <name evidence="19" type="primary">TSC13</name>
    <name evidence="19" type="ORF">ATY40_BA7504532</name>
</gene>
<evidence type="ECO:0000256" key="7">
    <source>
        <dbReference type="ARBA" id="ARBA00022824"/>
    </source>
</evidence>
<evidence type="ECO:0000259" key="18">
    <source>
        <dbReference type="Pfam" id="PF02544"/>
    </source>
</evidence>
<keyword evidence="6 17" id="KW-0812">Transmembrane</keyword>
<dbReference type="PANTHER" id="PTHR10556:SF28">
    <property type="entry name" value="VERY-LONG-CHAIN ENOYL-COA REDUCTASE"/>
    <property type="match status" value="1"/>
</dbReference>
<dbReference type="EMBL" id="CP014587">
    <property type="protein sequence ID" value="ANZ77833.1"/>
    <property type="molecule type" value="Genomic_DNA"/>
</dbReference>
<evidence type="ECO:0000256" key="3">
    <source>
        <dbReference type="ARBA" id="ARBA00007742"/>
    </source>
</evidence>
<comment type="similarity">
    <text evidence="3">Belongs to the steroid 5-alpha reductase family.</text>
</comment>
<feature type="domain" description="3-oxo-5-alpha-steroid 4-dehydrogenase C-terminal" evidence="18">
    <location>
        <begin position="157"/>
        <end position="320"/>
    </location>
</feature>
<feature type="transmembrane region" description="Helical" evidence="17">
    <location>
        <begin position="276"/>
        <end position="293"/>
    </location>
</feature>
<keyword evidence="7" id="KW-0256">Endoplasmic reticulum</keyword>
<dbReference type="EC" id="1.3.1.93" evidence="4"/>
<comment type="subcellular location">
    <subcellularLocation>
        <location evidence="1">Endoplasmic reticulum membrane</location>
        <topology evidence="1">Multi-pass membrane protein</topology>
    </subcellularLocation>
</comment>
<keyword evidence="12" id="KW-0443">Lipid metabolism</keyword>
<dbReference type="PROSITE" id="PS50244">
    <property type="entry name" value="S5A_REDUCTASE"/>
    <property type="match status" value="1"/>
</dbReference>
<dbReference type="GO" id="GO:0042761">
    <property type="term" value="P:very long-chain fatty acid biosynthetic process"/>
    <property type="evidence" value="ECO:0007669"/>
    <property type="project" value="TreeGrafter"/>
</dbReference>
<proteinExistence type="inferred from homology"/>
<evidence type="ECO:0000256" key="6">
    <source>
        <dbReference type="ARBA" id="ARBA00022692"/>
    </source>
</evidence>
<comment type="pathway">
    <text evidence="2">Lipid metabolism; fatty acid biosynthesis.</text>
</comment>
<feature type="transmembrane region" description="Helical" evidence="17">
    <location>
        <begin position="209"/>
        <end position="228"/>
    </location>
</feature>
<evidence type="ECO:0000313" key="20">
    <source>
        <dbReference type="Proteomes" id="UP000094565"/>
    </source>
</evidence>
<evidence type="ECO:0000256" key="15">
    <source>
        <dbReference type="ARBA" id="ARBA00051495"/>
    </source>
</evidence>
<evidence type="ECO:0000256" key="12">
    <source>
        <dbReference type="ARBA" id="ARBA00023098"/>
    </source>
</evidence>
<keyword evidence="20" id="KW-1185">Reference proteome</keyword>
<keyword evidence="8" id="KW-0276">Fatty acid metabolism</keyword>
<evidence type="ECO:0000256" key="8">
    <source>
        <dbReference type="ARBA" id="ARBA00022832"/>
    </source>
</evidence>
<accession>A0A1B2JIN7</accession>
<evidence type="ECO:0000313" key="19">
    <source>
        <dbReference type="EMBL" id="ANZ77833.1"/>
    </source>
</evidence>
<evidence type="ECO:0000256" key="11">
    <source>
        <dbReference type="ARBA" id="ARBA00023002"/>
    </source>
</evidence>
<evidence type="ECO:0000256" key="10">
    <source>
        <dbReference type="ARBA" id="ARBA00022989"/>
    </source>
</evidence>
<name>A0A1B2JIN7_PICPA</name>
<dbReference type="InterPro" id="IPR001104">
    <property type="entry name" value="3-oxo-5_a-steroid_4-DH_C"/>
</dbReference>
<evidence type="ECO:0000256" key="14">
    <source>
        <dbReference type="ARBA" id="ARBA00023160"/>
    </source>
</evidence>
<organism evidence="19 20">
    <name type="scientific">Komagataella pastoris</name>
    <name type="common">Yeast</name>
    <name type="synonym">Pichia pastoris</name>
    <dbReference type="NCBI Taxonomy" id="4922"/>
    <lineage>
        <taxon>Eukaryota</taxon>
        <taxon>Fungi</taxon>
        <taxon>Dikarya</taxon>
        <taxon>Ascomycota</taxon>
        <taxon>Saccharomycotina</taxon>
        <taxon>Pichiomycetes</taxon>
        <taxon>Pichiales</taxon>
        <taxon>Pichiaceae</taxon>
        <taxon>Komagataella</taxon>
    </lineage>
</organism>
<evidence type="ECO:0000256" key="13">
    <source>
        <dbReference type="ARBA" id="ARBA00023136"/>
    </source>
</evidence>
<evidence type="ECO:0000256" key="1">
    <source>
        <dbReference type="ARBA" id="ARBA00004477"/>
    </source>
</evidence>
<dbReference type="Pfam" id="PF02544">
    <property type="entry name" value="Steroid_dh"/>
    <property type="match status" value="1"/>
</dbReference>
<reference evidence="19 20" key="1">
    <citation type="submission" date="2016-02" db="EMBL/GenBank/DDBJ databases">
        <title>Comparative genomic and transcriptomic foundation for Pichia pastoris.</title>
        <authorList>
            <person name="Love K.R."/>
            <person name="Shah K.A."/>
            <person name="Whittaker C.A."/>
            <person name="Wu J."/>
            <person name="Bartlett M.C."/>
            <person name="Ma D."/>
            <person name="Leeson R.L."/>
            <person name="Priest M."/>
            <person name="Young S.K."/>
            <person name="Love J.C."/>
        </authorList>
    </citation>
    <scope>NUCLEOTIDE SEQUENCE [LARGE SCALE GENOMIC DNA]</scope>
    <source>
        <strain evidence="19 20">ATCC 28485</strain>
    </source>
</reference>
<dbReference type="GO" id="GO:0102758">
    <property type="term" value="F:very-long-chain enoyl-CoA reductase activity"/>
    <property type="evidence" value="ECO:0007669"/>
    <property type="project" value="UniProtKB-EC"/>
</dbReference>
<keyword evidence="9" id="KW-0521">NADP</keyword>
<protein>
    <recommendedName>
        <fullName evidence="4">very-long-chain enoyl-CoA reductase</fullName>
        <ecNumber evidence="4">1.3.1.93</ecNumber>
    </recommendedName>
</protein>
<keyword evidence="10 17" id="KW-1133">Transmembrane helix</keyword>
<evidence type="ECO:0000256" key="9">
    <source>
        <dbReference type="ARBA" id="ARBA00022857"/>
    </source>
</evidence>
<dbReference type="OrthoDB" id="540503at2759"/>
<dbReference type="InterPro" id="IPR039357">
    <property type="entry name" value="SRD5A/TECR"/>
</dbReference>
<evidence type="ECO:0000256" key="17">
    <source>
        <dbReference type="SAM" id="Phobius"/>
    </source>
</evidence>
<feature type="transmembrane region" description="Helical" evidence="17">
    <location>
        <begin position="168"/>
        <end position="185"/>
    </location>
</feature>
<comment type="function">
    <text evidence="16">Catalyzes the last of the four reactions of the long-chain fatty acids elongation cycle. This endoplasmic reticulum-bound enzymatic process, allows the addition of 2 carbons to the chain of long- and very long-chain fatty acids/VLCFAs per cycle. This enzyme reduces the trans-2,3-enoyl-CoA fatty acid intermediate to an acyl-CoA that can be further elongated by entering a new cycle of elongation. Thereby, it participates in the production of VLCFAs of different chain lengths that are involved in multiple biological processes as precursors of membrane lipids and lipid mediators.</text>
</comment>